<dbReference type="Proteomes" id="UP001597314">
    <property type="component" value="Unassembled WGS sequence"/>
</dbReference>
<protein>
    <submittedName>
        <fullName evidence="1">HdeA/HdeB family chaperone</fullName>
    </submittedName>
</protein>
<reference evidence="2" key="1">
    <citation type="journal article" date="2019" name="Int. J. Syst. Evol. Microbiol.">
        <title>The Global Catalogue of Microorganisms (GCM) 10K type strain sequencing project: providing services to taxonomists for standard genome sequencing and annotation.</title>
        <authorList>
            <consortium name="The Broad Institute Genomics Platform"/>
            <consortium name="The Broad Institute Genome Sequencing Center for Infectious Disease"/>
            <person name="Wu L."/>
            <person name="Ma J."/>
        </authorList>
    </citation>
    <scope>NUCLEOTIDE SEQUENCE [LARGE SCALE GENOMIC DNA]</scope>
    <source>
        <strain evidence="2">CGMCC 1.6774</strain>
    </source>
</reference>
<evidence type="ECO:0000313" key="1">
    <source>
        <dbReference type="EMBL" id="MFD2182689.1"/>
    </source>
</evidence>
<name>A0ABW5ALA3_9BRAD</name>
<sequence length="108" mass="12107">MSSYERSITAHVAGFVAAWVMAAPQPVWAQTTIDVAKISCEQWQTYKVASPDQIALWISGYLAGKRGTTVIEVQTFRETNLKKVKDRCFREPKMLVMDAVEKEIGAAR</sequence>
<comment type="caution">
    <text evidence="1">The sequence shown here is derived from an EMBL/GenBank/DDBJ whole genome shotgun (WGS) entry which is preliminary data.</text>
</comment>
<dbReference type="Pfam" id="PF06411">
    <property type="entry name" value="HdeA"/>
    <property type="match status" value="1"/>
</dbReference>
<dbReference type="EMBL" id="JBHUIW010000011">
    <property type="protein sequence ID" value="MFD2182689.1"/>
    <property type="molecule type" value="Genomic_DNA"/>
</dbReference>
<evidence type="ECO:0000313" key="2">
    <source>
        <dbReference type="Proteomes" id="UP001597314"/>
    </source>
</evidence>
<dbReference type="InterPro" id="IPR010486">
    <property type="entry name" value="HNS-dep_expression_A/B"/>
</dbReference>
<organism evidence="1 2">
    <name type="scientific">Rhodoplanes azumiensis</name>
    <dbReference type="NCBI Taxonomy" id="1897628"/>
    <lineage>
        <taxon>Bacteria</taxon>
        <taxon>Pseudomonadati</taxon>
        <taxon>Pseudomonadota</taxon>
        <taxon>Alphaproteobacteria</taxon>
        <taxon>Hyphomicrobiales</taxon>
        <taxon>Nitrobacteraceae</taxon>
        <taxon>Rhodoplanes</taxon>
    </lineage>
</organism>
<dbReference type="RefSeq" id="WP_378477865.1">
    <property type="nucleotide sequence ID" value="NZ_JBHUIW010000011.1"/>
</dbReference>
<proteinExistence type="predicted"/>
<keyword evidence="2" id="KW-1185">Reference proteome</keyword>
<accession>A0ABW5ALA3</accession>
<gene>
    <name evidence="1" type="ORF">ACFSOX_11035</name>
</gene>